<dbReference type="GO" id="GO:0006629">
    <property type="term" value="P:lipid metabolic process"/>
    <property type="evidence" value="ECO:0007669"/>
    <property type="project" value="InterPro"/>
</dbReference>
<sequence length="250" mass="27450">MTHNARPYWPYPQLIAHRGAGLHAPENTLSAMRFGVAQGFKMIEFDVKLSRDAVPILLHDDDLERTSNGSGRAADYSLAELQHFDFGSWLDKKFAGEPILSLATLSRFAQQHTIACNIEIKPTTGDEVVTGALVAKAAAQLWQHSACLPLLSSFSETALAAAKLAAPHLPRGLLFEGPVPSDWAQRAQALGCLSLNLDNQYVTQELVQAMHQAGYAVTVWTVNDAQRLAELRTWQVEGIFTDQVIDFAEL</sequence>
<reference evidence="2" key="2">
    <citation type="submission" date="2021-04" db="EMBL/GenBank/DDBJ databases">
        <authorList>
            <person name="Gilroy R."/>
        </authorList>
    </citation>
    <scope>NUCLEOTIDE SEQUENCE</scope>
    <source>
        <strain evidence="2">9264</strain>
    </source>
</reference>
<keyword evidence="2" id="KW-0378">Hydrolase</keyword>
<dbReference type="SUPFAM" id="SSF51695">
    <property type="entry name" value="PLC-like phosphodiesterases"/>
    <property type="match status" value="1"/>
</dbReference>
<dbReference type="EC" id="3.1.4.46" evidence="2"/>
<dbReference type="Proteomes" id="UP000823889">
    <property type="component" value="Unassembled WGS sequence"/>
</dbReference>
<comment type="caution">
    <text evidence="2">The sequence shown here is derived from an EMBL/GenBank/DDBJ whole genome shotgun (WGS) entry which is preliminary data.</text>
</comment>
<reference evidence="2" key="1">
    <citation type="journal article" date="2021" name="PeerJ">
        <title>Extensive microbial diversity within the chicken gut microbiome revealed by metagenomics and culture.</title>
        <authorList>
            <person name="Gilroy R."/>
            <person name="Ravi A."/>
            <person name="Getino M."/>
            <person name="Pursley I."/>
            <person name="Horton D.L."/>
            <person name="Alikhan N.F."/>
            <person name="Baker D."/>
            <person name="Gharbi K."/>
            <person name="Hall N."/>
            <person name="Watson M."/>
            <person name="Adriaenssens E.M."/>
            <person name="Foster-Nyarko E."/>
            <person name="Jarju S."/>
            <person name="Secka A."/>
            <person name="Antonio M."/>
            <person name="Oren A."/>
            <person name="Chaudhuri R.R."/>
            <person name="La Ragione R."/>
            <person name="Hildebrand F."/>
            <person name="Pallen M.J."/>
        </authorList>
    </citation>
    <scope>NUCLEOTIDE SEQUENCE</scope>
    <source>
        <strain evidence="2">9264</strain>
    </source>
</reference>
<dbReference type="Gene3D" id="3.20.20.190">
    <property type="entry name" value="Phosphatidylinositol (PI) phosphodiesterase"/>
    <property type="match status" value="1"/>
</dbReference>
<evidence type="ECO:0000313" key="3">
    <source>
        <dbReference type="Proteomes" id="UP000823889"/>
    </source>
</evidence>
<evidence type="ECO:0000259" key="1">
    <source>
        <dbReference type="PROSITE" id="PS51704"/>
    </source>
</evidence>
<proteinExistence type="predicted"/>
<dbReference type="CDD" id="cd08562">
    <property type="entry name" value="GDPD_EcUgpQ_like"/>
    <property type="match status" value="1"/>
</dbReference>
<dbReference type="PANTHER" id="PTHR46211:SF1">
    <property type="entry name" value="GLYCEROPHOSPHODIESTER PHOSPHODIESTERASE, CYTOPLASMIC"/>
    <property type="match status" value="1"/>
</dbReference>
<dbReference type="AlphaFoldDB" id="A0A9D2U6Z6"/>
<organism evidence="2 3">
    <name type="scientific">Candidatus Paenalcaligenes intestinipullorum</name>
    <dbReference type="NCBI Taxonomy" id="2838718"/>
    <lineage>
        <taxon>Bacteria</taxon>
        <taxon>Pseudomonadati</taxon>
        <taxon>Pseudomonadota</taxon>
        <taxon>Betaproteobacteria</taxon>
        <taxon>Burkholderiales</taxon>
        <taxon>Alcaligenaceae</taxon>
        <taxon>Paenalcaligenes</taxon>
    </lineage>
</organism>
<dbReference type="InterPro" id="IPR017946">
    <property type="entry name" value="PLC-like_Pdiesterase_TIM-brl"/>
</dbReference>
<dbReference type="PANTHER" id="PTHR46211">
    <property type="entry name" value="GLYCEROPHOSPHORYL DIESTER PHOSPHODIESTERASE"/>
    <property type="match status" value="1"/>
</dbReference>
<accession>A0A9D2U6Z6</accession>
<dbReference type="EMBL" id="DWUQ01000013">
    <property type="protein sequence ID" value="HJD43531.1"/>
    <property type="molecule type" value="Genomic_DNA"/>
</dbReference>
<dbReference type="Pfam" id="PF03009">
    <property type="entry name" value="GDPD"/>
    <property type="match status" value="1"/>
</dbReference>
<dbReference type="InterPro" id="IPR030395">
    <property type="entry name" value="GP_PDE_dom"/>
</dbReference>
<name>A0A9D2U6Z6_9BURK</name>
<feature type="domain" description="GP-PDE" evidence="1">
    <location>
        <begin position="12"/>
        <end position="250"/>
    </location>
</feature>
<protein>
    <submittedName>
        <fullName evidence="2">Glycerophosphodiester phosphodiesterase</fullName>
        <ecNumber evidence="2">3.1.4.46</ecNumber>
    </submittedName>
</protein>
<gene>
    <name evidence="2" type="primary">ugpQ</name>
    <name evidence="2" type="ORF">H9906_00695</name>
</gene>
<dbReference type="PROSITE" id="PS51704">
    <property type="entry name" value="GP_PDE"/>
    <property type="match status" value="1"/>
</dbReference>
<evidence type="ECO:0000313" key="2">
    <source>
        <dbReference type="EMBL" id="HJD43531.1"/>
    </source>
</evidence>
<dbReference type="NCBIfam" id="NF006989">
    <property type="entry name" value="PRK09454.1"/>
    <property type="match status" value="1"/>
</dbReference>
<dbReference type="GO" id="GO:0008889">
    <property type="term" value="F:glycerophosphodiester phosphodiesterase activity"/>
    <property type="evidence" value="ECO:0007669"/>
    <property type="project" value="UniProtKB-EC"/>
</dbReference>